<evidence type="ECO:0000313" key="3">
    <source>
        <dbReference type="Proteomes" id="UP001155220"/>
    </source>
</evidence>
<sequence>MRTFGPLGLACLAGGAVAALGVATAGEVTVEAVRVTPEHGGAFGFAVTLRHADDGWDHYADRWDVLGADGTVYGTRTLLHPHMNEQPFTRSQSGVALPDGVGEVVVRGHDNVHGDGLGKSVVIPGR</sequence>
<comment type="caution">
    <text evidence="2">The sequence shown here is derived from an EMBL/GenBank/DDBJ whole genome shotgun (WGS) entry which is preliminary data.</text>
</comment>
<dbReference type="RefSeq" id="WP_253965152.1">
    <property type="nucleotide sequence ID" value="NZ_JALHBS010000089.1"/>
</dbReference>
<dbReference type="Proteomes" id="UP001155220">
    <property type="component" value="Unassembled WGS sequence"/>
</dbReference>
<evidence type="ECO:0000256" key="1">
    <source>
        <dbReference type="SAM" id="SignalP"/>
    </source>
</evidence>
<name>A0A9X2H9J4_9HYPH</name>
<accession>A0A9X2H9J4</accession>
<keyword evidence="3" id="KW-1185">Reference proteome</keyword>
<protein>
    <submittedName>
        <fullName evidence="2">Uncharacterized protein</fullName>
    </submittedName>
</protein>
<feature type="signal peptide" evidence="1">
    <location>
        <begin position="1"/>
        <end position="18"/>
    </location>
</feature>
<organism evidence="2 3">
    <name type="scientific">Aurantimonas marianensis</name>
    <dbReference type="NCBI Taxonomy" id="2920428"/>
    <lineage>
        <taxon>Bacteria</taxon>
        <taxon>Pseudomonadati</taxon>
        <taxon>Pseudomonadota</taxon>
        <taxon>Alphaproteobacteria</taxon>
        <taxon>Hyphomicrobiales</taxon>
        <taxon>Aurantimonadaceae</taxon>
        <taxon>Aurantimonas</taxon>
    </lineage>
</organism>
<proteinExistence type="predicted"/>
<gene>
    <name evidence="2" type="ORF">MJ956_14480</name>
</gene>
<keyword evidence="1" id="KW-0732">Signal</keyword>
<reference evidence="2" key="1">
    <citation type="submission" date="2022-03" db="EMBL/GenBank/DDBJ databases">
        <title>Aurantimonas Liuensis sp. Nov., isolated from the hadal seawater of the Mariana Trench.</title>
        <authorList>
            <person name="Liu R."/>
        </authorList>
    </citation>
    <scope>NUCLEOTIDE SEQUENCE</scope>
    <source>
        <strain evidence="2">LRZ36</strain>
    </source>
</reference>
<dbReference type="EMBL" id="JALHBS010000089">
    <property type="protein sequence ID" value="MCP3056338.1"/>
    <property type="molecule type" value="Genomic_DNA"/>
</dbReference>
<dbReference type="AlphaFoldDB" id="A0A9X2H9J4"/>
<evidence type="ECO:0000313" key="2">
    <source>
        <dbReference type="EMBL" id="MCP3056338.1"/>
    </source>
</evidence>
<feature type="chain" id="PRO_5040855919" evidence="1">
    <location>
        <begin position="19"/>
        <end position="126"/>
    </location>
</feature>